<reference evidence="2 3" key="1">
    <citation type="submission" date="2018-11" db="EMBL/GenBank/DDBJ databases">
        <authorList>
            <consortium name="Pathogen Informatics"/>
        </authorList>
    </citation>
    <scope>NUCLEOTIDE SEQUENCE [LARGE SCALE GENOMIC DNA]</scope>
</reference>
<protein>
    <submittedName>
        <fullName evidence="4">Methyltransf_21 domain-containing protein</fullName>
    </submittedName>
</protein>
<evidence type="ECO:0000313" key="3">
    <source>
        <dbReference type="Proteomes" id="UP000050761"/>
    </source>
</evidence>
<organism evidence="3 4">
    <name type="scientific">Heligmosomoides polygyrus</name>
    <name type="common">Parasitic roundworm</name>
    <dbReference type="NCBI Taxonomy" id="6339"/>
    <lineage>
        <taxon>Eukaryota</taxon>
        <taxon>Metazoa</taxon>
        <taxon>Ecdysozoa</taxon>
        <taxon>Nematoda</taxon>
        <taxon>Chromadorea</taxon>
        <taxon>Rhabditida</taxon>
        <taxon>Rhabditina</taxon>
        <taxon>Rhabditomorpha</taxon>
        <taxon>Strongyloidea</taxon>
        <taxon>Heligmosomidae</taxon>
        <taxon>Heligmosomoides</taxon>
    </lineage>
</organism>
<name>A0A183GK37_HELPZ</name>
<evidence type="ECO:0000313" key="2">
    <source>
        <dbReference type="EMBL" id="VDP36294.1"/>
    </source>
</evidence>
<dbReference type="PANTHER" id="PTHR22989:SF3">
    <property type="entry name" value="METHYLTRANSFERASE FKBM DOMAIN-CONTAINING PROTEIN"/>
    <property type="match status" value="1"/>
</dbReference>
<keyword evidence="3" id="KW-1185">Reference proteome</keyword>
<dbReference type="AlphaFoldDB" id="A0A183GK37"/>
<dbReference type="PANTHER" id="PTHR22989">
    <property type="entry name" value="UNCHARACTERIZED DUF13 C.ELEGANS"/>
    <property type="match status" value="1"/>
</dbReference>
<dbReference type="OrthoDB" id="5775722at2759"/>
<reference evidence="4" key="2">
    <citation type="submission" date="2019-09" db="UniProtKB">
        <authorList>
            <consortium name="WormBaseParasite"/>
        </authorList>
    </citation>
    <scope>IDENTIFICATION</scope>
</reference>
<dbReference type="Proteomes" id="UP000050761">
    <property type="component" value="Unassembled WGS sequence"/>
</dbReference>
<dbReference type="EMBL" id="UZAH01034630">
    <property type="protein sequence ID" value="VDP36294.1"/>
    <property type="molecule type" value="Genomic_DNA"/>
</dbReference>
<dbReference type="WBParaSite" id="HPBE_0002305501-mRNA-1">
    <property type="protein sequence ID" value="HPBE_0002305501-mRNA-1"/>
    <property type="gene ID" value="HPBE_0002305501"/>
</dbReference>
<accession>A0A183GK37</accession>
<proteinExistence type="predicted"/>
<dbReference type="InterPro" id="IPR006342">
    <property type="entry name" value="FkbM_mtfrase"/>
</dbReference>
<gene>
    <name evidence="2" type="ORF">HPBE_LOCUS23054</name>
</gene>
<accession>A0A3P8DW31</accession>
<evidence type="ECO:0000313" key="4">
    <source>
        <dbReference type="WBParaSite" id="HPBE_0002305501-mRNA-1"/>
    </source>
</evidence>
<sequence length="202" mass="22876">MGFVYSLFFQKNISVIVTLGIGLDTKAEESLLKELPVGSLFYGADPIIGGNEQLYSKFGTYFPFAVGGKSGIYKTFVLDGGSYKERSVVHIDLTYFLSKILSHKVYDNLWIDAEGGEYEMFPAFYRDDQLDQSGITVCQFNMEVHSPNRAQKEMFRKFVFQIIRDSRYAFFRAVAIAGHIRLFAVNFDDAQCVAEYVAPPDT</sequence>
<evidence type="ECO:0000259" key="1">
    <source>
        <dbReference type="Pfam" id="PF05050"/>
    </source>
</evidence>
<dbReference type="Pfam" id="PF05050">
    <property type="entry name" value="Methyltransf_21"/>
    <property type="match status" value="1"/>
</dbReference>
<feature type="domain" description="Methyltransferase FkbM" evidence="1">
    <location>
        <begin position="18"/>
        <end position="165"/>
    </location>
</feature>